<feature type="signal peptide" evidence="1">
    <location>
        <begin position="1"/>
        <end position="20"/>
    </location>
</feature>
<protein>
    <submittedName>
        <fullName evidence="2">Uncharacterized protein</fullName>
    </submittedName>
</protein>
<dbReference type="EMBL" id="JAAAIL010000169">
    <property type="protein sequence ID" value="KAG0278799.1"/>
    <property type="molecule type" value="Genomic_DNA"/>
</dbReference>
<evidence type="ECO:0000256" key="1">
    <source>
        <dbReference type="SAM" id="SignalP"/>
    </source>
</evidence>
<comment type="caution">
    <text evidence="2">The sequence shown here is derived from an EMBL/GenBank/DDBJ whole genome shotgun (WGS) entry which is preliminary data.</text>
</comment>
<feature type="chain" id="PRO_5042049764" evidence="1">
    <location>
        <begin position="21"/>
        <end position="145"/>
    </location>
</feature>
<organism evidence="2 3">
    <name type="scientific">Linnemannia exigua</name>
    <dbReference type="NCBI Taxonomy" id="604196"/>
    <lineage>
        <taxon>Eukaryota</taxon>
        <taxon>Fungi</taxon>
        <taxon>Fungi incertae sedis</taxon>
        <taxon>Mucoromycota</taxon>
        <taxon>Mortierellomycotina</taxon>
        <taxon>Mortierellomycetes</taxon>
        <taxon>Mortierellales</taxon>
        <taxon>Mortierellaceae</taxon>
        <taxon>Linnemannia</taxon>
    </lineage>
</organism>
<name>A0AAD4DID8_9FUNG</name>
<reference evidence="2" key="1">
    <citation type="journal article" date="2020" name="Fungal Divers.">
        <title>Resolving the Mortierellaceae phylogeny through synthesis of multi-gene phylogenetics and phylogenomics.</title>
        <authorList>
            <person name="Vandepol N."/>
            <person name="Liber J."/>
            <person name="Desiro A."/>
            <person name="Na H."/>
            <person name="Kennedy M."/>
            <person name="Barry K."/>
            <person name="Grigoriev I.V."/>
            <person name="Miller A.N."/>
            <person name="O'Donnell K."/>
            <person name="Stajich J.E."/>
            <person name="Bonito G."/>
        </authorList>
    </citation>
    <scope>NUCLEOTIDE SEQUENCE</scope>
    <source>
        <strain evidence="2">NRRL 28262</strain>
    </source>
</reference>
<evidence type="ECO:0000313" key="3">
    <source>
        <dbReference type="Proteomes" id="UP001194580"/>
    </source>
</evidence>
<accession>A0AAD4DID8</accession>
<dbReference type="Proteomes" id="UP001194580">
    <property type="component" value="Unassembled WGS sequence"/>
</dbReference>
<proteinExistence type="predicted"/>
<gene>
    <name evidence="2" type="ORF">BGZ95_003087</name>
</gene>
<keyword evidence="3" id="KW-1185">Reference proteome</keyword>
<evidence type="ECO:0000313" key="2">
    <source>
        <dbReference type="EMBL" id="KAG0278799.1"/>
    </source>
</evidence>
<sequence length="145" mass="16502">MFKSILLVGLALAAALVVEAKPDIVFATEKNMKGDTYRCEELDYQVCYNSDSYPYHLVKSLKFTNYDFPDHKDFSVTIYSGGSCNGHYDRWSFTQKDDGKDTMNSWRSLNHPSSFKIANFLTSDVTDGNIGKGMEPTRNPNCWQE</sequence>
<keyword evidence="1" id="KW-0732">Signal</keyword>
<dbReference type="AlphaFoldDB" id="A0AAD4DID8"/>